<feature type="transmembrane region" description="Helical" evidence="1">
    <location>
        <begin position="474"/>
        <end position="496"/>
    </location>
</feature>
<dbReference type="SUPFAM" id="SSF82714">
    <property type="entry name" value="Multidrug efflux transporter AcrB TolC docking domain, DN and DC subdomains"/>
    <property type="match status" value="2"/>
</dbReference>
<dbReference type="Pfam" id="PF00873">
    <property type="entry name" value="ACR_tran"/>
    <property type="match status" value="1"/>
</dbReference>
<keyword evidence="3" id="KW-1185">Reference proteome</keyword>
<dbReference type="EMBL" id="CP036150">
    <property type="protein sequence ID" value="QEN06511.1"/>
    <property type="molecule type" value="Genomic_DNA"/>
</dbReference>
<feature type="transmembrane region" description="Helical" evidence="1">
    <location>
        <begin position="368"/>
        <end position="388"/>
    </location>
</feature>
<dbReference type="OrthoDB" id="366306at2"/>
<dbReference type="Gene3D" id="3.30.70.1320">
    <property type="entry name" value="Multidrug efflux transporter AcrB pore domain like"/>
    <property type="match status" value="1"/>
</dbReference>
<dbReference type="Gene3D" id="3.30.70.1440">
    <property type="entry name" value="Multidrug efflux transporter AcrB pore domain"/>
    <property type="match status" value="1"/>
</dbReference>
<organism evidence="2 3">
    <name type="scientific">Oceanispirochaeta crateris</name>
    <dbReference type="NCBI Taxonomy" id="2518645"/>
    <lineage>
        <taxon>Bacteria</taxon>
        <taxon>Pseudomonadati</taxon>
        <taxon>Spirochaetota</taxon>
        <taxon>Spirochaetia</taxon>
        <taxon>Spirochaetales</taxon>
        <taxon>Spirochaetaceae</taxon>
        <taxon>Oceanispirochaeta</taxon>
    </lineage>
</organism>
<dbReference type="AlphaFoldDB" id="A0A5C1QG73"/>
<feature type="transmembrane region" description="Helical" evidence="1">
    <location>
        <begin position="440"/>
        <end position="459"/>
    </location>
</feature>
<sequence>MNITELSVKRPVTILILTALLTGLAAFMVPDLAVDLYPSVSPPYISVSTSFSGAGPLEVEESVTRLLEKQLSNVTGLISLNSTSSEGNSRISMEFDYSTDLDDATNDVRDSLERVSRSLPDDAGSPAIFKFNLANRAIMTLIVQGEETPDKLKTLAEDTVQPLLERLEGVSSADVRGGNTKIIKVDVSQSRLEAYNLTLSQLSSALSARNIQSGAGSVSKDGLEYTLRVDEKFKVLEDIRRTVIATLNSDETTSSINRSRVVRLEDIADVYEANQDVSSIVYVNGSPSISLSIQNESGSNVVQVADTIINALPEINQELPEGISLSILYDNTTMIRNTLGQVYKAALQGAILAMLVLFFFLRNIKSTLIIGLSIPIALLITMMGMYFFDLTLNMISLTGLILGLGMIVDNSIVILENIYHYRERGAKLEPSAILGSREMVTAIVASTMTTLCVFIPLIIWKDNLEMMGQMFEDMIFTVVLSLIISLVTALTLVPALSSHYLKLDSRVQKPLKNRVLILLDNKLEKFLVAIEKGYRRALVFALGNKALILTLVLVIMVISFQLFGTLGMNLQPRPRTDDSVRISLTMPVGTSLERTELFIQEMRQIVEDEVEGYENLILNIGSSGGGGSNSYTGSIEITLPPVGHQIDTPSDIQNKIRPYLNQFPEATFAFSAGRWMRTSSAVDIEIYSNDLDLASKTALEIRDLLKENLPQVEDPISSMEDGGPEYRILIDTDRASALGLDSSTVASTIKNLVDGQTPTTFWKNGTEMDVLVQLNSENRSSLSDLESQYIRGASGQRISLTNVARLVETIGPKSINRENETRVLHVTAGLAEGVAVTAIQPLIENLLETAYIVPEGVRISYGGEAKEIERFSSPLMVIIIVAVIMVFAVMASLFESLVDPLIIFFSIPLLLIGVVLVYKITGEAFSIISAVGIVVLAGIVVNNGIVLVDYTNLLRHRGADVTEAVLNAGQSRLRPILMTSLTTILGMVPMGFFPGEGTEFIRPLGQTIVGGLAVSTLITLFVTPVMYSLLNSHRKVKMPRRMRKKVDIEVQG</sequence>
<protein>
    <submittedName>
        <fullName evidence="2">Efflux RND transporter permease subunit</fullName>
    </submittedName>
</protein>
<dbReference type="Gene3D" id="3.30.2090.10">
    <property type="entry name" value="Multidrug efflux transporter AcrB TolC docking domain, DN and DC subdomains"/>
    <property type="match status" value="2"/>
</dbReference>
<dbReference type="SUPFAM" id="SSF82693">
    <property type="entry name" value="Multidrug efflux transporter AcrB pore domain, PN1, PN2, PC1 and PC2 subdomains"/>
    <property type="match status" value="3"/>
</dbReference>
<keyword evidence="1" id="KW-1133">Transmembrane helix</keyword>
<dbReference type="InterPro" id="IPR001036">
    <property type="entry name" value="Acrflvin-R"/>
</dbReference>
<feature type="transmembrane region" description="Helical" evidence="1">
    <location>
        <begin position="394"/>
        <end position="419"/>
    </location>
</feature>
<accession>A0A5C1QG73</accession>
<feature type="transmembrane region" description="Helical" evidence="1">
    <location>
        <begin position="875"/>
        <end position="894"/>
    </location>
</feature>
<proteinExistence type="predicted"/>
<dbReference type="Gene3D" id="3.30.70.1430">
    <property type="entry name" value="Multidrug efflux transporter AcrB pore domain"/>
    <property type="match status" value="2"/>
</dbReference>
<keyword evidence="1" id="KW-0472">Membrane</keyword>
<feature type="transmembrane region" description="Helical" evidence="1">
    <location>
        <begin position="976"/>
        <end position="995"/>
    </location>
</feature>
<feature type="transmembrane region" description="Helical" evidence="1">
    <location>
        <begin position="924"/>
        <end position="948"/>
    </location>
</feature>
<dbReference type="Gene3D" id="1.20.1640.10">
    <property type="entry name" value="Multidrug efflux transporter AcrB transmembrane domain"/>
    <property type="match status" value="2"/>
</dbReference>
<feature type="transmembrane region" description="Helical" evidence="1">
    <location>
        <begin position="546"/>
        <end position="568"/>
    </location>
</feature>
<dbReference type="PANTHER" id="PTHR32063">
    <property type="match status" value="1"/>
</dbReference>
<feature type="transmembrane region" description="Helical" evidence="1">
    <location>
        <begin position="901"/>
        <end position="918"/>
    </location>
</feature>
<evidence type="ECO:0000313" key="2">
    <source>
        <dbReference type="EMBL" id="QEN06511.1"/>
    </source>
</evidence>
<keyword evidence="1" id="KW-0812">Transmembrane</keyword>
<dbReference type="RefSeq" id="WP_149484594.1">
    <property type="nucleotide sequence ID" value="NZ_CP036150.1"/>
</dbReference>
<dbReference type="PRINTS" id="PR00702">
    <property type="entry name" value="ACRIFLAVINRP"/>
</dbReference>
<gene>
    <name evidence="2" type="ORF">EXM22_00330</name>
</gene>
<feature type="transmembrane region" description="Helical" evidence="1">
    <location>
        <begin position="342"/>
        <end position="361"/>
    </location>
</feature>
<reference evidence="2 3" key="1">
    <citation type="submission" date="2019-02" db="EMBL/GenBank/DDBJ databases">
        <title>Complete Genome Sequence and Methylome Analysis of free living Spirochaetas.</title>
        <authorList>
            <person name="Fomenkov A."/>
            <person name="Dubinina G."/>
            <person name="Leshcheva N."/>
            <person name="Mikheeva N."/>
            <person name="Grabovich M."/>
            <person name="Vincze T."/>
            <person name="Roberts R.J."/>
        </authorList>
    </citation>
    <scope>NUCLEOTIDE SEQUENCE [LARGE SCALE GENOMIC DNA]</scope>
    <source>
        <strain evidence="2 3">K2</strain>
    </source>
</reference>
<name>A0A5C1QG73_9SPIO</name>
<evidence type="ECO:0000313" key="3">
    <source>
        <dbReference type="Proteomes" id="UP000324209"/>
    </source>
</evidence>
<dbReference type="GO" id="GO:0005886">
    <property type="term" value="C:plasma membrane"/>
    <property type="evidence" value="ECO:0007669"/>
    <property type="project" value="TreeGrafter"/>
</dbReference>
<dbReference type="Proteomes" id="UP000324209">
    <property type="component" value="Chromosome"/>
</dbReference>
<dbReference type="InterPro" id="IPR027463">
    <property type="entry name" value="AcrB_DN_DC_subdom"/>
</dbReference>
<dbReference type="SUPFAM" id="SSF82866">
    <property type="entry name" value="Multidrug efflux transporter AcrB transmembrane domain"/>
    <property type="match status" value="2"/>
</dbReference>
<evidence type="ECO:0000256" key="1">
    <source>
        <dbReference type="SAM" id="Phobius"/>
    </source>
</evidence>
<dbReference type="GO" id="GO:0042910">
    <property type="term" value="F:xenobiotic transmembrane transporter activity"/>
    <property type="evidence" value="ECO:0007669"/>
    <property type="project" value="TreeGrafter"/>
</dbReference>
<feature type="transmembrane region" description="Helical" evidence="1">
    <location>
        <begin position="1007"/>
        <end position="1030"/>
    </location>
</feature>
<dbReference type="KEGG" id="ock:EXM22_00330"/>
<dbReference type="PANTHER" id="PTHR32063:SF0">
    <property type="entry name" value="SWARMING MOTILITY PROTEIN SWRC"/>
    <property type="match status" value="1"/>
</dbReference>